<keyword evidence="2" id="KW-0238">DNA-binding</keyword>
<dbReference type="InterPro" id="IPR010982">
    <property type="entry name" value="Lambda_DNA-bd_dom_sf"/>
</dbReference>
<proteinExistence type="predicted"/>
<keyword evidence="6" id="KW-1185">Reference proteome</keyword>
<sequence>MNTQNLGEKIRNLRKNLGFSQKDFAKKIGVSYGSLQSYEYGEIEPKRHIINTICITFNKPFNYFYENESIAELIQNTKNQKQYNLNFYKDVRASAGYGAFSDDGIAVKIPVNTQFLSEILQVEPQEYDIIKATGDSMEPFIKDADLVLVDKKATPQHGDIVIAMLDECLYVKKYLIDPIKNEIKLTSLNSFYQDIIITKDDLDKVRIIGKVRAKFNLETTNFK</sequence>
<dbReference type="PROSITE" id="PS50943">
    <property type="entry name" value="HTH_CROC1"/>
    <property type="match status" value="1"/>
</dbReference>
<evidence type="ECO:0000313" key="6">
    <source>
        <dbReference type="Proteomes" id="UP000789803"/>
    </source>
</evidence>
<dbReference type="InterPro" id="IPR036286">
    <property type="entry name" value="LexA/Signal_pep-like_sf"/>
</dbReference>
<evidence type="ECO:0000313" key="5">
    <source>
        <dbReference type="EMBL" id="CAD7288811.1"/>
    </source>
</evidence>
<evidence type="ECO:0000256" key="3">
    <source>
        <dbReference type="ARBA" id="ARBA00023163"/>
    </source>
</evidence>
<dbReference type="CDD" id="cd06529">
    <property type="entry name" value="S24_LexA-like"/>
    <property type="match status" value="1"/>
</dbReference>
<dbReference type="EC" id="3.4.21.88" evidence="5"/>
<reference evidence="5 6" key="1">
    <citation type="submission" date="2020-11" db="EMBL/GenBank/DDBJ databases">
        <authorList>
            <person name="Peeters C."/>
        </authorList>
    </citation>
    <scope>NUCLEOTIDE SEQUENCE [LARGE SCALE GENOMIC DNA]</scope>
    <source>
        <strain evidence="5 6">LMG 7974</strain>
    </source>
</reference>
<dbReference type="InterPro" id="IPR039418">
    <property type="entry name" value="LexA-like"/>
</dbReference>
<dbReference type="SUPFAM" id="SSF51306">
    <property type="entry name" value="LexA/Signal peptidase"/>
    <property type="match status" value="1"/>
</dbReference>
<dbReference type="CDD" id="cd00093">
    <property type="entry name" value="HTH_XRE"/>
    <property type="match status" value="1"/>
</dbReference>
<dbReference type="Gene3D" id="1.10.260.40">
    <property type="entry name" value="lambda repressor-like DNA-binding domains"/>
    <property type="match status" value="1"/>
</dbReference>
<dbReference type="InterPro" id="IPR001387">
    <property type="entry name" value="Cro/C1-type_HTH"/>
</dbReference>
<keyword evidence="5" id="KW-0378">Hydrolase</keyword>
<dbReference type="InterPro" id="IPR015927">
    <property type="entry name" value="Peptidase_S24_S26A/B/C"/>
</dbReference>
<dbReference type="EMBL" id="CAJHOF010000009">
    <property type="protein sequence ID" value="CAD7288811.1"/>
    <property type="molecule type" value="Genomic_DNA"/>
</dbReference>
<evidence type="ECO:0000259" key="4">
    <source>
        <dbReference type="PROSITE" id="PS50943"/>
    </source>
</evidence>
<gene>
    <name evidence="5" type="primary">lexA</name>
    <name evidence="5" type="ORF">LMG7974_01165</name>
</gene>
<dbReference type="SUPFAM" id="SSF47413">
    <property type="entry name" value="lambda repressor-like DNA-binding domains"/>
    <property type="match status" value="1"/>
</dbReference>
<protein>
    <submittedName>
        <fullName evidence="5">LexA repressor</fullName>
        <ecNumber evidence="5">3.4.21.88</ecNumber>
    </submittedName>
</protein>
<dbReference type="Pfam" id="PF01381">
    <property type="entry name" value="HTH_3"/>
    <property type="match status" value="1"/>
</dbReference>
<feature type="domain" description="HTH cro/C1-type" evidence="4">
    <location>
        <begin position="10"/>
        <end position="64"/>
    </location>
</feature>
<dbReference type="SMART" id="SM00530">
    <property type="entry name" value="HTH_XRE"/>
    <property type="match status" value="1"/>
</dbReference>
<dbReference type="RefSeq" id="WP_229932964.1">
    <property type="nucleotide sequence ID" value="NZ_CAJHOF010000009.1"/>
</dbReference>
<keyword evidence="3" id="KW-0804">Transcription</keyword>
<comment type="caution">
    <text evidence="5">The sequence shown here is derived from an EMBL/GenBank/DDBJ whole genome shotgun (WGS) entry which is preliminary data.</text>
</comment>
<organism evidence="5 6">
    <name type="scientific">Campylobacter majalis</name>
    <dbReference type="NCBI Taxonomy" id="2790656"/>
    <lineage>
        <taxon>Bacteria</taxon>
        <taxon>Pseudomonadati</taxon>
        <taxon>Campylobacterota</taxon>
        <taxon>Epsilonproteobacteria</taxon>
        <taxon>Campylobacterales</taxon>
        <taxon>Campylobacteraceae</taxon>
        <taxon>Campylobacter</taxon>
    </lineage>
</organism>
<dbReference type="PANTHER" id="PTHR40661">
    <property type="match status" value="1"/>
</dbReference>
<dbReference type="PANTHER" id="PTHR40661:SF3">
    <property type="entry name" value="FELS-1 PROPHAGE TRANSCRIPTIONAL REGULATOR"/>
    <property type="match status" value="1"/>
</dbReference>
<dbReference type="Gene3D" id="2.10.109.10">
    <property type="entry name" value="Umud Fragment, subunit A"/>
    <property type="match status" value="1"/>
</dbReference>
<dbReference type="GO" id="GO:0004252">
    <property type="term" value="F:serine-type endopeptidase activity"/>
    <property type="evidence" value="ECO:0007669"/>
    <property type="project" value="UniProtKB-EC"/>
</dbReference>
<keyword evidence="1" id="KW-0805">Transcription regulation</keyword>
<evidence type="ECO:0000256" key="1">
    <source>
        <dbReference type="ARBA" id="ARBA00023015"/>
    </source>
</evidence>
<evidence type="ECO:0000256" key="2">
    <source>
        <dbReference type="ARBA" id="ARBA00023125"/>
    </source>
</evidence>
<name>A0ABN7K8N1_9BACT</name>
<dbReference type="Proteomes" id="UP000789803">
    <property type="component" value="Unassembled WGS sequence"/>
</dbReference>
<accession>A0ABN7K8N1</accession>
<dbReference type="Pfam" id="PF00717">
    <property type="entry name" value="Peptidase_S24"/>
    <property type="match status" value="1"/>
</dbReference>